<reference evidence="2" key="1">
    <citation type="submission" date="2024-02" db="EMBL/GenBank/DDBJ databases">
        <title>Sediminibacterium planktonica sp. nov. and Sediminibacterium longus sp. nov., isolated from surface lake and river water.</title>
        <authorList>
            <person name="Watanabe K."/>
            <person name="Takemine S."/>
            <person name="Ishii Y."/>
            <person name="Ogata Y."/>
            <person name="Shindo C."/>
            <person name="Suda W."/>
        </authorList>
    </citation>
    <scope>NUCLEOTIDE SEQUENCE</scope>
    <source>
        <strain evidence="2">KACHI17</strain>
    </source>
</reference>
<dbReference type="EMBL" id="AP029612">
    <property type="protein sequence ID" value="BFG69616.1"/>
    <property type="molecule type" value="Genomic_DNA"/>
</dbReference>
<dbReference type="AlphaFoldDB" id="A0AAT9GG56"/>
<organism evidence="2">
    <name type="scientific">Sediminibacterium sp. KACHI17</name>
    <dbReference type="NCBI Taxonomy" id="1751071"/>
    <lineage>
        <taxon>Bacteria</taxon>
        <taxon>Pseudomonadati</taxon>
        <taxon>Bacteroidota</taxon>
        <taxon>Chitinophagia</taxon>
        <taxon>Chitinophagales</taxon>
        <taxon>Chitinophagaceae</taxon>
        <taxon>Sediminibacterium</taxon>
    </lineage>
</organism>
<accession>A0AAT9GG56</accession>
<keyword evidence="1" id="KW-0812">Transmembrane</keyword>
<gene>
    <name evidence="2" type="ORF">KACHI17_04970</name>
</gene>
<keyword evidence="1" id="KW-1133">Transmembrane helix</keyword>
<keyword evidence="1" id="KW-0472">Membrane</keyword>
<name>A0AAT9GG56_9BACT</name>
<protein>
    <submittedName>
        <fullName evidence="2">Uncharacterized protein</fullName>
    </submittedName>
</protein>
<evidence type="ECO:0000313" key="2">
    <source>
        <dbReference type="EMBL" id="BFG69616.1"/>
    </source>
</evidence>
<sequence>MSFFEDLFGKSLPEGTPAGNLLRKVSYELTGGLLGNGAAKITQVEYDLTNLSDSDYIAKYGETKTGIKQNVMPNPNITAVDQQIRTRKHATSPIWQTVWIFCKRFWFLVVPALLLIIMWVIRLISDNRSRKPSYKRKK</sequence>
<feature type="transmembrane region" description="Helical" evidence="1">
    <location>
        <begin position="105"/>
        <end position="125"/>
    </location>
</feature>
<evidence type="ECO:0000256" key="1">
    <source>
        <dbReference type="SAM" id="Phobius"/>
    </source>
</evidence>
<dbReference type="RefSeq" id="WP_353549929.1">
    <property type="nucleotide sequence ID" value="NZ_AP029612.1"/>
</dbReference>
<proteinExistence type="predicted"/>